<dbReference type="Pfam" id="PF14344">
    <property type="entry name" value="DUF4397"/>
    <property type="match status" value="1"/>
</dbReference>
<reference evidence="2 3" key="1">
    <citation type="submission" date="2017-12" db="EMBL/GenBank/DDBJ databases">
        <title>Genomic Encyclopedia of Type Strains, Phase III (KMG-III): the genomes of soil and plant-associated and newly described type strains.</title>
        <authorList>
            <person name="Whitman W."/>
        </authorList>
    </citation>
    <scope>NUCLEOTIDE SEQUENCE [LARGE SCALE GENOMIC DNA]</scope>
    <source>
        <strain evidence="2 3">LP43</strain>
    </source>
</reference>
<accession>A0A2N3U9U2</accession>
<dbReference type="AlphaFoldDB" id="A0A2N3U9U2"/>
<protein>
    <submittedName>
        <fullName evidence="2">Uncharacterized protein DUF4397</fullName>
    </submittedName>
</protein>
<dbReference type="EMBL" id="PJMU01000003">
    <property type="protein sequence ID" value="PKV63501.1"/>
    <property type="molecule type" value="Genomic_DNA"/>
</dbReference>
<comment type="caution">
    <text evidence="2">The sequence shown here is derived from an EMBL/GenBank/DDBJ whole genome shotgun (WGS) entry which is preliminary data.</text>
</comment>
<name>A0A2N3U9U2_9BACT</name>
<feature type="domain" description="DUF4397" evidence="1">
    <location>
        <begin position="29"/>
        <end position="160"/>
    </location>
</feature>
<dbReference type="Proteomes" id="UP000233782">
    <property type="component" value="Unassembled WGS sequence"/>
</dbReference>
<evidence type="ECO:0000313" key="3">
    <source>
        <dbReference type="Proteomes" id="UP000233782"/>
    </source>
</evidence>
<sequence length="260" mass="28373">MLFIGAGLMLVACEKNEIPEVAKPVGEGAYVKFFFHAQDAPRSNFYLDNNKVTGVAPTTAGQVLGNAYASVYPSNAYALLPAGSFSMSVIDTVTTGKGTADVLATSSVNLANNKFYSAYLVGVKPSYETFIIEDVLPPSDVTKIWWRFVNTMVNIPFAVDAYAVRAAIPATGDKPAEPMEIVELGKNINFKGHSPYVELKRGVYTFKVYPSGTTYDPATTAPFIQNSVTLTSLNRVYSTQIRGTYVEKPAASNIDYWRER</sequence>
<keyword evidence="3" id="KW-1185">Reference proteome</keyword>
<dbReference type="InterPro" id="IPR025510">
    <property type="entry name" value="DUF4397"/>
</dbReference>
<proteinExistence type="predicted"/>
<evidence type="ECO:0000259" key="1">
    <source>
        <dbReference type="Pfam" id="PF14344"/>
    </source>
</evidence>
<gene>
    <name evidence="2" type="ORF">BD749_3345</name>
</gene>
<organism evidence="2 3">
    <name type="scientific">Pontibacter ramchanderi</name>
    <dbReference type="NCBI Taxonomy" id="1179743"/>
    <lineage>
        <taxon>Bacteria</taxon>
        <taxon>Pseudomonadati</taxon>
        <taxon>Bacteroidota</taxon>
        <taxon>Cytophagia</taxon>
        <taxon>Cytophagales</taxon>
        <taxon>Hymenobacteraceae</taxon>
        <taxon>Pontibacter</taxon>
    </lineage>
</organism>
<evidence type="ECO:0000313" key="2">
    <source>
        <dbReference type="EMBL" id="PKV63501.1"/>
    </source>
</evidence>